<protein>
    <submittedName>
        <fullName evidence="1">Uncharacterized protein</fullName>
    </submittedName>
</protein>
<evidence type="ECO:0000313" key="1">
    <source>
        <dbReference type="EMBL" id="JAH10222.1"/>
    </source>
</evidence>
<sequence>MIAEKQNKTLIVNAPNHRSQIIMLSKFNYIPATDEAGDMPAMSMPD</sequence>
<name>A0A0E9Q150_ANGAN</name>
<reference evidence="1" key="2">
    <citation type="journal article" date="2015" name="Fish Shellfish Immunol.">
        <title>Early steps in the European eel (Anguilla anguilla)-Vibrio vulnificus interaction in the gills: Role of the RtxA13 toxin.</title>
        <authorList>
            <person name="Callol A."/>
            <person name="Pajuelo D."/>
            <person name="Ebbesson L."/>
            <person name="Teles M."/>
            <person name="MacKenzie S."/>
            <person name="Amaro C."/>
        </authorList>
    </citation>
    <scope>NUCLEOTIDE SEQUENCE</scope>
</reference>
<reference evidence="1" key="1">
    <citation type="submission" date="2014-11" db="EMBL/GenBank/DDBJ databases">
        <authorList>
            <person name="Amaro Gonzalez C."/>
        </authorList>
    </citation>
    <scope>NUCLEOTIDE SEQUENCE</scope>
</reference>
<accession>A0A0E9Q150</accession>
<organism evidence="1">
    <name type="scientific">Anguilla anguilla</name>
    <name type="common">European freshwater eel</name>
    <name type="synonym">Muraena anguilla</name>
    <dbReference type="NCBI Taxonomy" id="7936"/>
    <lineage>
        <taxon>Eukaryota</taxon>
        <taxon>Metazoa</taxon>
        <taxon>Chordata</taxon>
        <taxon>Craniata</taxon>
        <taxon>Vertebrata</taxon>
        <taxon>Euteleostomi</taxon>
        <taxon>Actinopterygii</taxon>
        <taxon>Neopterygii</taxon>
        <taxon>Teleostei</taxon>
        <taxon>Anguilliformes</taxon>
        <taxon>Anguillidae</taxon>
        <taxon>Anguilla</taxon>
    </lineage>
</organism>
<dbReference type="EMBL" id="GBXM01098355">
    <property type="protein sequence ID" value="JAH10222.1"/>
    <property type="molecule type" value="Transcribed_RNA"/>
</dbReference>
<dbReference type="AlphaFoldDB" id="A0A0E9Q150"/>
<proteinExistence type="predicted"/>